<dbReference type="Proteomes" id="UP001343492">
    <property type="component" value="Unassembled WGS sequence"/>
</dbReference>
<keyword evidence="2" id="KW-0732">Signal</keyword>
<dbReference type="PROSITE" id="PS51762">
    <property type="entry name" value="GH16_2"/>
    <property type="match status" value="1"/>
</dbReference>
<dbReference type="PANTHER" id="PTHR10963:SF55">
    <property type="entry name" value="GLYCOSIDE HYDROLASE FAMILY 16 PROTEIN"/>
    <property type="match status" value="1"/>
</dbReference>
<comment type="caution">
    <text evidence="4">The sequence shown here is derived from an EMBL/GenBank/DDBJ whole genome shotgun (WGS) entry which is preliminary data.</text>
</comment>
<dbReference type="EMBL" id="JAZDQV010000002">
    <property type="protein sequence ID" value="MEE1876452.1"/>
    <property type="molecule type" value="Genomic_DNA"/>
</dbReference>
<accession>A0ABU7GBV8</accession>
<dbReference type="Pfam" id="PF00722">
    <property type="entry name" value="Glyco_hydro_16"/>
    <property type="match status" value="1"/>
</dbReference>
<protein>
    <submittedName>
        <fullName evidence="4">Glycoside hydrolase family 16 protein</fullName>
    </submittedName>
</protein>
<sequence length="322" mass="35443">MNMKKFALLPLGAMLLASSWASAIEPDDNPGAGWELVWSDEFEGPQIDRAKWDFDVDCWGGGNDERQCYTDRLRNAAIEDGKLVITAHKERSKGPARPPALAAQFGDPQATKVQPFSSARVVTRGKAAWKYGKIEVRAKLPQGQGTWPAIWMLPEDNVYGGWARSGEIDILEAVNLGVPCESCKSGREDTILGTLHFGGGWPDNKLASTEISYPPVLDGGFHTFGVIWAEGSFTWTVDGKPFASRTADEWFTTESDDPNAPFDQRFHLILNLAIGGGLPERRGLGGVSEEGFPKQMEVDWVRIWQCREDIATGKACIRDGDQ</sequence>
<feature type="chain" id="PRO_5046237377" evidence="2">
    <location>
        <begin position="24"/>
        <end position="322"/>
    </location>
</feature>
<evidence type="ECO:0000256" key="2">
    <source>
        <dbReference type="SAM" id="SignalP"/>
    </source>
</evidence>
<keyword evidence="5" id="KW-1185">Reference proteome</keyword>
<dbReference type="SUPFAM" id="SSF49899">
    <property type="entry name" value="Concanavalin A-like lectins/glucanases"/>
    <property type="match status" value="1"/>
</dbReference>
<feature type="domain" description="GH16" evidence="3">
    <location>
        <begin position="18"/>
        <end position="309"/>
    </location>
</feature>
<evidence type="ECO:0000313" key="5">
    <source>
        <dbReference type="Proteomes" id="UP001343492"/>
    </source>
</evidence>
<organism evidence="4 5">
    <name type="scientific">Altererythrobacter litoralis</name>
    <dbReference type="NCBI Taxonomy" id="3113904"/>
    <lineage>
        <taxon>Bacteria</taxon>
        <taxon>Pseudomonadati</taxon>
        <taxon>Pseudomonadota</taxon>
        <taxon>Alphaproteobacteria</taxon>
        <taxon>Sphingomonadales</taxon>
        <taxon>Erythrobacteraceae</taxon>
        <taxon>Altererythrobacter</taxon>
    </lineage>
</organism>
<dbReference type="Gene3D" id="2.60.120.200">
    <property type="match status" value="1"/>
</dbReference>
<reference evidence="4 5" key="1">
    <citation type="submission" date="2024-01" db="EMBL/GenBank/DDBJ databases">
        <title>The genome sequence of Erythrobacteraceae sp. strain 1XM1-14.</title>
        <authorList>
            <person name="Liu Y."/>
        </authorList>
    </citation>
    <scope>NUCLEOTIDE SEQUENCE [LARGE SCALE GENOMIC DNA]</scope>
    <source>
        <strain evidence="4 5">1XM1-14</strain>
    </source>
</reference>
<dbReference type="InterPro" id="IPR000757">
    <property type="entry name" value="Beta-glucanase-like"/>
</dbReference>
<dbReference type="RefSeq" id="WP_354143565.1">
    <property type="nucleotide sequence ID" value="NZ_JAZDQV010000002.1"/>
</dbReference>
<proteinExistence type="inferred from homology"/>
<dbReference type="InterPro" id="IPR050546">
    <property type="entry name" value="Glycosyl_Hydrlase_16"/>
</dbReference>
<dbReference type="InterPro" id="IPR013320">
    <property type="entry name" value="ConA-like_dom_sf"/>
</dbReference>
<feature type="signal peptide" evidence="2">
    <location>
        <begin position="1"/>
        <end position="23"/>
    </location>
</feature>
<evidence type="ECO:0000313" key="4">
    <source>
        <dbReference type="EMBL" id="MEE1876452.1"/>
    </source>
</evidence>
<comment type="similarity">
    <text evidence="1">Belongs to the glycosyl hydrolase 16 family.</text>
</comment>
<evidence type="ECO:0000259" key="3">
    <source>
        <dbReference type="PROSITE" id="PS51762"/>
    </source>
</evidence>
<dbReference type="GO" id="GO:0016787">
    <property type="term" value="F:hydrolase activity"/>
    <property type="evidence" value="ECO:0007669"/>
    <property type="project" value="UniProtKB-KW"/>
</dbReference>
<gene>
    <name evidence="4" type="ORF">VRS74_01980</name>
</gene>
<dbReference type="CDD" id="cd08023">
    <property type="entry name" value="GH16_laminarinase_like"/>
    <property type="match status" value="1"/>
</dbReference>
<evidence type="ECO:0000256" key="1">
    <source>
        <dbReference type="ARBA" id="ARBA00006865"/>
    </source>
</evidence>
<name>A0ABU7GBV8_9SPHN</name>
<keyword evidence="4" id="KW-0378">Hydrolase</keyword>
<dbReference type="PANTHER" id="PTHR10963">
    <property type="entry name" value="GLYCOSYL HYDROLASE-RELATED"/>
    <property type="match status" value="1"/>
</dbReference>